<comment type="similarity">
    <text evidence="1">Belongs to the serine-aspartate repeat-containing protein (SDr) family.</text>
</comment>
<dbReference type="KEGG" id="cml:BN424_3086"/>
<dbReference type="InterPro" id="IPR013783">
    <property type="entry name" value="Ig-like_fold"/>
</dbReference>
<name>K8E6P2_CARML</name>
<dbReference type="InterPro" id="IPR041033">
    <property type="entry name" value="SpaA_PFL_dom_1"/>
</dbReference>
<dbReference type="EMBL" id="HE999757">
    <property type="protein sequence ID" value="CCO12507.2"/>
    <property type="molecule type" value="Genomic_DNA"/>
</dbReference>
<dbReference type="SUPFAM" id="SSF49401">
    <property type="entry name" value="Bacterial adhesins"/>
    <property type="match status" value="1"/>
</dbReference>
<dbReference type="InterPro" id="IPR008966">
    <property type="entry name" value="Adhesion_dom_sf"/>
</dbReference>
<dbReference type="SUPFAM" id="SSF49478">
    <property type="entry name" value="Cna protein B-type domain"/>
    <property type="match status" value="2"/>
</dbReference>
<feature type="domain" description="SpaA-like prealbumin fold" evidence="5">
    <location>
        <begin position="433"/>
        <end position="513"/>
    </location>
</feature>
<protein>
    <submittedName>
        <fullName evidence="6">Cna B-type domain protein</fullName>
    </submittedName>
</protein>
<feature type="transmembrane region" description="Helical" evidence="4">
    <location>
        <begin position="570"/>
        <end position="590"/>
    </location>
</feature>
<dbReference type="HOGENOM" id="CLU_453940_0_0_9"/>
<evidence type="ECO:0000256" key="1">
    <source>
        <dbReference type="ARBA" id="ARBA00007257"/>
    </source>
</evidence>
<keyword evidence="4" id="KW-0472">Membrane</keyword>
<evidence type="ECO:0000256" key="3">
    <source>
        <dbReference type="ARBA" id="ARBA00022729"/>
    </source>
</evidence>
<dbReference type="eggNOG" id="COG4932">
    <property type="taxonomic scope" value="Bacteria"/>
</dbReference>
<dbReference type="STRING" id="1234679.BN424_3086"/>
<proteinExistence type="inferred from homology"/>
<evidence type="ECO:0000313" key="7">
    <source>
        <dbReference type="Proteomes" id="UP000000212"/>
    </source>
</evidence>
<dbReference type="PANTHER" id="PTHR36108:SF13">
    <property type="entry name" value="COLOSSIN-B-RELATED"/>
    <property type="match status" value="1"/>
</dbReference>
<keyword evidence="4" id="KW-0812">Transmembrane</keyword>
<evidence type="ECO:0000313" key="6">
    <source>
        <dbReference type="EMBL" id="CCO12507.2"/>
    </source>
</evidence>
<keyword evidence="4" id="KW-1133">Transmembrane helix</keyword>
<dbReference type="RefSeq" id="WP_015077516.1">
    <property type="nucleotide sequence ID" value="NC_019425.2"/>
</dbReference>
<keyword evidence="3" id="KW-0732">Signal</keyword>
<feature type="domain" description="SpaA-like prealbumin fold" evidence="5">
    <location>
        <begin position="336"/>
        <end position="416"/>
    </location>
</feature>
<evidence type="ECO:0000256" key="2">
    <source>
        <dbReference type="ARBA" id="ARBA00022525"/>
    </source>
</evidence>
<evidence type="ECO:0000259" key="5">
    <source>
        <dbReference type="Pfam" id="PF17802"/>
    </source>
</evidence>
<keyword evidence="7" id="KW-1185">Reference proteome</keyword>
<sequence>MRKKISILLIIVCVLPLINLKLVIAETTSKLVGIELKYPENQDFIVATADTVDVVMNLELKAMKKGETTLIEFSNKAFNYSLESFEISGNYKVVPNELGIEIIALKDVPANTSKITIPMRYSTNVEYNQNQKIDFSLDGSSISVDIMVNKYKSFVDESELIKKVAYGINAKGNAVWGVFLNYNEKPLTGTKDIPFVLGDIVGEGHELIANTIAVYNVNKPINEDGSRNLNNDGYNYDISALLQQKSTITANGFTYTDDDFNGFPKLDGLKEKNTKAYYIIYETKVVDSDQEWLKNDVYLEGIIAEPGNGGDPLPFTENSSASISTISSGGGGTEVGSIEFIKVDSETKAPLANAEFVIKDGEGNIVQTILTNEDGKGTALDLLYGSYTLEETKAPIGYTLDETPYPFEINDSEKVINLGEVTNQKIMLPAPTGSIEFLKVDSETKAPLANAEFVIKDGEGNIVQTILTNEDGKGTALDLLYGSYTLEETKAPIGYTLDETPYPFEINDSEKAINLGEVTNQKIMLPAPTGAIEFIKVDSETKSLDGLTIKNTKTTNLQMNLPQSGENNKVGQRIKIVGLLLVFISIYLYVSRLKKRVNLKY</sequence>
<evidence type="ECO:0000256" key="4">
    <source>
        <dbReference type="SAM" id="Phobius"/>
    </source>
</evidence>
<dbReference type="Gene3D" id="2.60.40.740">
    <property type="match status" value="1"/>
</dbReference>
<dbReference type="Pfam" id="PF17802">
    <property type="entry name" value="SpaA"/>
    <property type="match status" value="2"/>
</dbReference>
<dbReference type="OrthoDB" id="2158979at2"/>
<keyword evidence="2" id="KW-0964">Secreted</keyword>
<reference evidence="7" key="1">
    <citation type="journal article" date="2013" name="Genome Announc.">
        <title>Complete Chromosome Sequence of Carnobacterium maltaromaticum LMA 28.</title>
        <authorList>
            <person name="Cailliez-Grimal C."/>
            <person name="Chaillou S."/>
            <person name="Anba-Mondoloni J."/>
            <person name="Loux V."/>
            <person name="Afzal M.I."/>
            <person name="Rahman A."/>
            <person name="Kergourlay G."/>
            <person name="Champomier-Verges M.C."/>
            <person name="Zagorec M."/>
            <person name="Dalgaard P."/>
            <person name="Leisner J.J."/>
            <person name="Prevost H."/>
            <person name="Revol-Junelles A.M."/>
            <person name="Borges F."/>
        </authorList>
    </citation>
    <scope>NUCLEOTIDE SEQUENCE</scope>
    <source>
        <strain evidence="7">LMA28</strain>
    </source>
</reference>
<organism evidence="6 7">
    <name type="scientific">Carnobacterium maltaromaticum LMA28</name>
    <dbReference type="NCBI Taxonomy" id="1234679"/>
    <lineage>
        <taxon>Bacteria</taxon>
        <taxon>Bacillati</taxon>
        <taxon>Bacillota</taxon>
        <taxon>Bacilli</taxon>
        <taxon>Lactobacillales</taxon>
        <taxon>Carnobacteriaceae</taxon>
        <taxon>Carnobacterium</taxon>
    </lineage>
</organism>
<gene>
    <name evidence="6" type="ORF">BN424_3086</name>
</gene>
<dbReference type="AlphaFoldDB" id="K8E6P2"/>
<dbReference type="PANTHER" id="PTHR36108">
    <property type="entry name" value="COLOSSIN-B-RELATED"/>
    <property type="match status" value="1"/>
</dbReference>
<dbReference type="Proteomes" id="UP000000212">
    <property type="component" value="Chromosome"/>
</dbReference>
<accession>K8E6P2</accession>
<dbReference type="Gene3D" id="2.60.40.10">
    <property type="entry name" value="Immunoglobulins"/>
    <property type="match status" value="2"/>
</dbReference>